<evidence type="ECO:0000313" key="5">
    <source>
        <dbReference type="EMBL" id="SDM56651.1"/>
    </source>
</evidence>
<dbReference type="InterPro" id="IPR000600">
    <property type="entry name" value="ROK"/>
</dbReference>
<sequence>MEIKNHEFLKKENQSLVLEIIINQGPISRADIAKQTKMSPTSASRIVASLLDMALIKKVDIISNNGLGRKATYFVPNEDSVISVGVEIDSFHLRIGFMNFVGEIVVKAFYDHNNIDPQQTVNFISEKIQLLLQEEGIDADRIVGVCVGLPGLIQQTSGVVKLSAQLNWKQVHLGEMLEKKLGMPVVVDNDLKVKALAEYKLTSKAEDNNMVMIGLGNGVGSVLITNGEIYRGEGNFAGEIGHTTVDPYGVYCSCGKLGCLQTYIAEPFLLDAAAKVKPGIQSMEELVEEYEKGAQWAENIIEKAVTYAAITINNTVCIYSPDKVVLSGSLIENYPAIRKRLLEKYSSNIWYPVKDTFELLTTKTENYGVVKGAASSIQQEFVKNIKFNGEI</sequence>
<dbReference type="Gene3D" id="3.30.420.40">
    <property type="match status" value="2"/>
</dbReference>
<dbReference type="SUPFAM" id="SSF46785">
    <property type="entry name" value="Winged helix' DNA-binding domain"/>
    <property type="match status" value="1"/>
</dbReference>
<gene>
    <name evidence="5" type="ORF">SAMN05216244_2929</name>
</gene>
<dbReference type="RefSeq" id="WP_074599996.1">
    <property type="nucleotide sequence ID" value="NZ_FNHF01000003.1"/>
</dbReference>
<dbReference type="AlphaFoldDB" id="A0A1G9U9N4"/>
<dbReference type="Gene3D" id="1.10.10.10">
    <property type="entry name" value="Winged helix-like DNA-binding domain superfamily/Winged helix DNA-binding domain"/>
    <property type="match status" value="1"/>
</dbReference>
<dbReference type="Pfam" id="PF12802">
    <property type="entry name" value="MarR_2"/>
    <property type="match status" value="1"/>
</dbReference>
<evidence type="ECO:0000256" key="1">
    <source>
        <dbReference type="ARBA" id="ARBA00002486"/>
    </source>
</evidence>
<dbReference type="GO" id="GO:0016301">
    <property type="term" value="F:kinase activity"/>
    <property type="evidence" value="ECO:0007669"/>
    <property type="project" value="UniProtKB-KW"/>
</dbReference>
<dbReference type="STRING" id="482461.SAMN05216244_2929"/>
<dbReference type="GO" id="GO:0042732">
    <property type="term" value="P:D-xylose metabolic process"/>
    <property type="evidence" value="ECO:0007669"/>
    <property type="project" value="UniProtKB-KW"/>
</dbReference>
<dbReference type="PANTHER" id="PTHR18964">
    <property type="entry name" value="ROK (REPRESSOR, ORF, KINASE) FAMILY"/>
    <property type="match status" value="1"/>
</dbReference>
<keyword evidence="5" id="KW-0808">Transferase</keyword>
<name>A0A1G9U9N4_9BACI</name>
<dbReference type="InterPro" id="IPR036390">
    <property type="entry name" value="WH_DNA-bd_sf"/>
</dbReference>
<dbReference type="PANTHER" id="PTHR18964:SF149">
    <property type="entry name" value="BIFUNCTIONAL UDP-N-ACETYLGLUCOSAMINE 2-EPIMERASE_N-ACETYLMANNOSAMINE KINASE"/>
    <property type="match status" value="1"/>
</dbReference>
<organism evidence="5 6">
    <name type="scientific">Sediminibacillus halophilus</name>
    <dbReference type="NCBI Taxonomy" id="482461"/>
    <lineage>
        <taxon>Bacteria</taxon>
        <taxon>Bacillati</taxon>
        <taxon>Bacillota</taxon>
        <taxon>Bacilli</taxon>
        <taxon>Bacillales</taxon>
        <taxon>Bacillaceae</taxon>
        <taxon>Sediminibacillus</taxon>
    </lineage>
</organism>
<dbReference type="EMBL" id="FNHF01000003">
    <property type="protein sequence ID" value="SDM56651.1"/>
    <property type="molecule type" value="Genomic_DNA"/>
</dbReference>
<comment type="similarity">
    <text evidence="2">Belongs to the ROK (NagC/XylR) family.</text>
</comment>
<keyword evidence="5" id="KW-0418">Kinase</keyword>
<proteinExistence type="inferred from homology"/>
<feature type="domain" description="HTH marR-type" evidence="4">
    <location>
        <begin position="13"/>
        <end position="59"/>
    </location>
</feature>
<dbReference type="OrthoDB" id="9796533at2"/>
<dbReference type="Pfam" id="PF00480">
    <property type="entry name" value="ROK"/>
    <property type="match status" value="1"/>
</dbReference>
<evidence type="ECO:0000259" key="4">
    <source>
        <dbReference type="Pfam" id="PF12802"/>
    </source>
</evidence>
<evidence type="ECO:0000256" key="3">
    <source>
        <dbReference type="ARBA" id="ARBA00022629"/>
    </source>
</evidence>
<dbReference type="InterPro" id="IPR043129">
    <property type="entry name" value="ATPase_NBD"/>
</dbReference>
<comment type="function">
    <text evidence="1">Transcriptional repressor of xylose-utilizing enzymes.</text>
</comment>
<evidence type="ECO:0000256" key="2">
    <source>
        <dbReference type="ARBA" id="ARBA00006479"/>
    </source>
</evidence>
<dbReference type="SUPFAM" id="SSF53067">
    <property type="entry name" value="Actin-like ATPase domain"/>
    <property type="match status" value="1"/>
</dbReference>
<protein>
    <submittedName>
        <fullName evidence="5">Sugar kinase of the NBD/HSP70 family, may contain an N-terminal HTH domain</fullName>
    </submittedName>
</protein>
<evidence type="ECO:0000313" key="6">
    <source>
        <dbReference type="Proteomes" id="UP000182347"/>
    </source>
</evidence>
<keyword evidence="3" id="KW-0119">Carbohydrate metabolism</keyword>
<accession>A0A1G9U9N4</accession>
<dbReference type="Proteomes" id="UP000182347">
    <property type="component" value="Unassembled WGS sequence"/>
</dbReference>
<keyword evidence="3" id="KW-0859">Xylose metabolism</keyword>
<reference evidence="6" key="1">
    <citation type="submission" date="2016-10" db="EMBL/GenBank/DDBJ databases">
        <authorList>
            <person name="Varghese N."/>
            <person name="Submissions S."/>
        </authorList>
    </citation>
    <scope>NUCLEOTIDE SEQUENCE [LARGE SCALE GENOMIC DNA]</scope>
    <source>
        <strain evidence="6">CGMCC 1.6199</strain>
    </source>
</reference>
<keyword evidence="6" id="KW-1185">Reference proteome</keyword>
<dbReference type="InterPro" id="IPR036388">
    <property type="entry name" value="WH-like_DNA-bd_sf"/>
</dbReference>
<dbReference type="InterPro" id="IPR000835">
    <property type="entry name" value="HTH_MarR-typ"/>
</dbReference>